<dbReference type="GO" id="GO:0000160">
    <property type="term" value="P:phosphorelay signal transduction system"/>
    <property type="evidence" value="ECO:0007669"/>
    <property type="project" value="InterPro"/>
</dbReference>
<dbReference type="PANTHER" id="PTHR44591">
    <property type="entry name" value="STRESS RESPONSE REGULATOR PROTEIN 1"/>
    <property type="match status" value="1"/>
</dbReference>
<gene>
    <name evidence="4" type="ORF">Q4521_12265</name>
</gene>
<evidence type="ECO:0000256" key="1">
    <source>
        <dbReference type="ARBA" id="ARBA00022553"/>
    </source>
</evidence>
<dbReference type="Proteomes" id="UP001169760">
    <property type="component" value="Unassembled WGS sequence"/>
</dbReference>
<dbReference type="EMBL" id="JAUOPB010000008">
    <property type="protein sequence ID" value="MDO6423251.1"/>
    <property type="molecule type" value="Genomic_DNA"/>
</dbReference>
<evidence type="ECO:0000313" key="4">
    <source>
        <dbReference type="EMBL" id="MDO6423251.1"/>
    </source>
</evidence>
<organism evidence="4 5">
    <name type="scientific">Saccharophagus degradans</name>
    <dbReference type="NCBI Taxonomy" id="86304"/>
    <lineage>
        <taxon>Bacteria</taxon>
        <taxon>Pseudomonadati</taxon>
        <taxon>Pseudomonadota</taxon>
        <taxon>Gammaproteobacteria</taxon>
        <taxon>Cellvibrionales</taxon>
        <taxon>Cellvibrionaceae</taxon>
        <taxon>Saccharophagus</taxon>
    </lineage>
</organism>
<dbReference type="InterPro" id="IPR011006">
    <property type="entry name" value="CheY-like_superfamily"/>
</dbReference>
<dbReference type="PROSITE" id="PS50110">
    <property type="entry name" value="RESPONSE_REGULATORY"/>
    <property type="match status" value="1"/>
</dbReference>
<feature type="modified residue" description="4-aspartylphosphate" evidence="2">
    <location>
        <position position="54"/>
    </location>
</feature>
<dbReference type="RefSeq" id="WP_011467385.1">
    <property type="nucleotide sequence ID" value="NZ_CP123764.1"/>
</dbReference>
<dbReference type="Gene3D" id="3.40.50.2300">
    <property type="match status" value="1"/>
</dbReference>
<feature type="domain" description="Response regulatory" evidence="3">
    <location>
        <begin position="4"/>
        <end position="119"/>
    </location>
</feature>
<dbReference type="CDD" id="cd17593">
    <property type="entry name" value="REC_CheC-like"/>
    <property type="match status" value="1"/>
</dbReference>
<name>A0AAW7X9H0_9GAMM</name>
<dbReference type="PANTHER" id="PTHR44591:SF24">
    <property type="entry name" value="PROTEIN-GLUTAMATE METHYLESTERASE_PROTEIN-GLUTAMINE GLUTAMINASE 1"/>
    <property type="match status" value="1"/>
</dbReference>
<dbReference type="AlphaFoldDB" id="A0AAW7X9H0"/>
<evidence type="ECO:0000313" key="5">
    <source>
        <dbReference type="Proteomes" id="UP001169760"/>
    </source>
</evidence>
<dbReference type="Pfam" id="PF00072">
    <property type="entry name" value="Response_reg"/>
    <property type="match status" value="1"/>
</dbReference>
<sequence length="121" mass="13021">MATPLLICDDSNMARKQVARALPDGWDVDITFATNGSEALDVIRAGKGEMVFLDLTMPVLDGFGVLEAVKNEGLKAVIIVISGDIQPAAHERVMALGALEFIKKPVSKEKLGEVLERFGLL</sequence>
<evidence type="ECO:0000259" key="3">
    <source>
        <dbReference type="PROSITE" id="PS50110"/>
    </source>
</evidence>
<protein>
    <submittedName>
        <fullName evidence="4">Response regulator</fullName>
    </submittedName>
</protein>
<accession>A0AAW7X9H0</accession>
<dbReference type="SUPFAM" id="SSF52172">
    <property type="entry name" value="CheY-like"/>
    <property type="match status" value="1"/>
</dbReference>
<reference evidence="4" key="1">
    <citation type="submission" date="2023-07" db="EMBL/GenBank/DDBJ databases">
        <title>Genome content predicts the carbon catabolic preferences of heterotrophic bacteria.</title>
        <authorList>
            <person name="Gralka M."/>
        </authorList>
    </citation>
    <scope>NUCLEOTIDE SEQUENCE</scope>
    <source>
        <strain evidence="4">I3M17_2</strain>
    </source>
</reference>
<evidence type="ECO:0000256" key="2">
    <source>
        <dbReference type="PROSITE-ProRule" id="PRU00169"/>
    </source>
</evidence>
<dbReference type="InterPro" id="IPR050595">
    <property type="entry name" value="Bact_response_regulator"/>
</dbReference>
<dbReference type="InterPro" id="IPR001789">
    <property type="entry name" value="Sig_transdc_resp-reg_receiver"/>
</dbReference>
<dbReference type="SMART" id="SM00448">
    <property type="entry name" value="REC"/>
    <property type="match status" value="1"/>
</dbReference>
<keyword evidence="1 2" id="KW-0597">Phosphoprotein</keyword>
<dbReference type="GeneID" id="98612583"/>
<proteinExistence type="predicted"/>
<comment type="caution">
    <text evidence="4">The sequence shown here is derived from an EMBL/GenBank/DDBJ whole genome shotgun (WGS) entry which is preliminary data.</text>
</comment>